<proteinExistence type="predicted"/>
<dbReference type="Pfam" id="PF07690">
    <property type="entry name" value="MFS_1"/>
    <property type="match status" value="1"/>
</dbReference>
<feature type="transmembrane region" description="Helical" evidence="5">
    <location>
        <begin position="116"/>
        <end position="135"/>
    </location>
</feature>
<sequence length="507" mass="55551">MKNNAKVFVVGPNAAVEMQTAEERFAEKTPKKTGDDEVVTTDWYSVKVVGAIVFCSAIQMFCIGMSEWPYMQQVDPEATSTFFGYVGSVAALGHAVCAPLSGWWSSATGHSKPPMIAGRIIALIGCAIYICLEFFPTNRRYVMLLCYVIFGVSMSTVSVMRSYIAKVTTVRDRARALSFFGLASVVAVTAGPLFQLLFSPLKYPGINILFDKIRLNIYTGPIYVAVTANILSLILISLLFHDNKTVTCENDSKTLFKKVNLRALAKALSANCKRFDVSLVILCIVHRMVLTVGMVTIHTTTSPLLMSVVGLSNTQTVTYNSVSQAFVGSISLAILMSFSTKRFGKIMNERLGALLPLFVFLIMYAATYPWPFNTSHVVLKNATDPTSVGCDESKYKWCADSPSINAVVYLGTMVLSLGFGITLSMISIDSLYSKILGNIDQGPMQGIFLFCTDVVNICGPLIIAPAFTATGQKYIWMANSIILSAMTVLWCAFYGRLKPYVNRPTSR</sequence>
<evidence type="ECO:0000256" key="2">
    <source>
        <dbReference type="ARBA" id="ARBA00022692"/>
    </source>
</evidence>
<evidence type="ECO:0000313" key="7">
    <source>
        <dbReference type="WBParaSite" id="PgR024_g065_t01"/>
    </source>
</evidence>
<dbReference type="PANTHER" id="PTHR23510:SF25">
    <property type="entry name" value="MFS DOMAIN-CONTAINING PROTEIN"/>
    <property type="match status" value="1"/>
</dbReference>
<feature type="transmembrane region" description="Helical" evidence="5">
    <location>
        <begin position="447"/>
        <end position="468"/>
    </location>
</feature>
<dbReference type="GO" id="GO:0005765">
    <property type="term" value="C:lysosomal membrane"/>
    <property type="evidence" value="ECO:0007669"/>
    <property type="project" value="TreeGrafter"/>
</dbReference>
<dbReference type="Gene3D" id="1.20.1250.20">
    <property type="entry name" value="MFS general substrate transporter like domains"/>
    <property type="match status" value="1"/>
</dbReference>
<feature type="transmembrane region" description="Helical" evidence="5">
    <location>
        <begin position="141"/>
        <end position="164"/>
    </location>
</feature>
<evidence type="ECO:0000256" key="3">
    <source>
        <dbReference type="ARBA" id="ARBA00022989"/>
    </source>
</evidence>
<keyword evidence="6" id="KW-1185">Reference proteome</keyword>
<feature type="transmembrane region" description="Helical" evidence="5">
    <location>
        <begin position="48"/>
        <end position="70"/>
    </location>
</feature>
<evidence type="ECO:0000256" key="4">
    <source>
        <dbReference type="ARBA" id="ARBA00023136"/>
    </source>
</evidence>
<dbReference type="InterPro" id="IPR036259">
    <property type="entry name" value="MFS_trans_sf"/>
</dbReference>
<feature type="transmembrane region" description="Helical" evidence="5">
    <location>
        <begin position="406"/>
        <end position="426"/>
    </location>
</feature>
<comment type="subcellular location">
    <subcellularLocation>
        <location evidence="1">Membrane</location>
        <topology evidence="1">Multi-pass membrane protein</topology>
    </subcellularLocation>
</comment>
<dbReference type="Proteomes" id="UP000887569">
    <property type="component" value="Unplaced"/>
</dbReference>
<organism evidence="6 7">
    <name type="scientific">Parascaris univalens</name>
    <name type="common">Nematode worm</name>
    <dbReference type="NCBI Taxonomy" id="6257"/>
    <lineage>
        <taxon>Eukaryota</taxon>
        <taxon>Metazoa</taxon>
        <taxon>Ecdysozoa</taxon>
        <taxon>Nematoda</taxon>
        <taxon>Chromadorea</taxon>
        <taxon>Rhabditida</taxon>
        <taxon>Spirurina</taxon>
        <taxon>Ascaridomorpha</taxon>
        <taxon>Ascaridoidea</taxon>
        <taxon>Ascarididae</taxon>
        <taxon>Parascaris</taxon>
    </lineage>
</organism>
<reference evidence="7" key="1">
    <citation type="submission" date="2022-11" db="UniProtKB">
        <authorList>
            <consortium name="WormBaseParasite"/>
        </authorList>
    </citation>
    <scope>IDENTIFICATION</scope>
</reference>
<dbReference type="PANTHER" id="PTHR23510">
    <property type="entry name" value="INNER MEMBRANE TRANSPORT PROTEIN YAJR"/>
    <property type="match status" value="1"/>
</dbReference>
<dbReference type="AlphaFoldDB" id="A0A915B544"/>
<evidence type="ECO:0000256" key="1">
    <source>
        <dbReference type="ARBA" id="ARBA00004141"/>
    </source>
</evidence>
<dbReference type="InterPro" id="IPR051068">
    <property type="entry name" value="MFS_Domain-Containing_Protein"/>
</dbReference>
<keyword evidence="4 5" id="KW-0472">Membrane</keyword>
<dbReference type="GO" id="GO:0022857">
    <property type="term" value="F:transmembrane transporter activity"/>
    <property type="evidence" value="ECO:0007669"/>
    <property type="project" value="InterPro"/>
</dbReference>
<feature type="transmembrane region" description="Helical" evidence="5">
    <location>
        <begin position="317"/>
        <end position="339"/>
    </location>
</feature>
<feature type="transmembrane region" description="Helical" evidence="5">
    <location>
        <begin position="176"/>
        <end position="198"/>
    </location>
</feature>
<feature type="transmembrane region" description="Helical" evidence="5">
    <location>
        <begin position="82"/>
        <end position="104"/>
    </location>
</feature>
<feature type="transmembrane region" description="Helical" evidence="5">
    <location>
        <begin position="277"/>
        <end position="297"/>
    </location>
</feature>
<evidence type="ECO:0000256" key="5">
    <source>
        <dbReference type="SAM" id="Phobius"/>
    </source>
</evidence>
<accession>A0A915B544</accession>
<name>A0A915B544_PARUN</name>
<dbReference type="CDD" id="cd17326">
    <property type="entry name" value="MFS_MFSD8"/>
    <property type="match status" value="1"/>
</dbReference>
<keyword evidence="3 5" id="KW-1133">Transmembrane helix</keyword>
<dbReference type="SUPFAM" id="SSF103473">
    <property type="entry name" value="MFS general substrate transporter"/>
    <property type="match status" value="1"/>
</dbReference>
<feature type="transmembrane region" description="Helical" evidence="5">
    <location>
        <begin position="474"/>
        <end position="497"/>
    </location>
</feature>
<keyword evidence="2 5" id="KW-0812">Transmembrane</keyword>
<evidence type="ECO:0000313" key="6">
    <source>
        <dbReference type="Proteomes" id="UP000887569"/>
    </source>
</evidence>
<feature type="transmembrane region" description="Helical" evidence="5">
    <location>
        <begin position="218"/>
        <end position="240"/>
    </location>
</feature>
<protein>
    <submittedName>
        <fullName evidence="7">Major facilitator superfamily (MFS) profile domain-containing protein</fullName>
    </submittedName>
</protein>
<dbReference type="InterPro" id="IPR011701">
    <property type="entry name" value="MFS"/>
</dbReference>
<dbReference type="WBParaSite" id="PgR024_g065_t01">
    <property type="protein sequence ID" value="PgR024_g065_t01"/>
    <property type="gene ID" value="PgR024_g065"/>
</dbReference>
<feature type="transmembrane region" description="Helical" evidence="5">
    <location>
        <begin position="351"/>
        <end position="370"/>
    </location>
</feature>